<evidence type="ECO:0000313" key="2">
    <source>
        <dbReference type="Proteomes" id="UP001633002"/>
    </source>
</evidence>
<evidence type="ECO:0008006" key="3">
    <source>
        <dbReference type="Google" id="ProtNLM"/>
    </source>
</evidence>
<protein>
    <recommendedName>
        <fullName evidence="3">C2H2-type domain-containing protein</fullName>
    </recommendedName>
</protein>
<dbReference type="EMBL" id="JBJQOH010000003">
    <property type="protein sequence ID" value="KAL3691669.1"/>
    <property type="molecule type" value="Genomic_DNA"/>
</dbReference>
<comment type="caution">
    <text evidence="1">The sequence shown here is derived from an EMBL/GenBank/DDBJ whole genome shotgun (WGS) entry which is preliminary data.</text>
</comment>
<evidence type="ECO:0000313" key="1">
    <source>
        <dbReference type="EMBL" id="KAL3691669.1"/>
    </source>
</evidence>
<proteinExistence type="predicted"/>
<sequence length="488" mass="55075">MLVGRTAWELRALPFAVQEKVVSEACRQNARVVVSIRTCHGKSIIEHMAPVVEASVDDPIVLDPGRSGVRQISLVWFFAMASELAIAGIHYDIYRHSPYSFLYVCHVGNCPRNARNVKRFEPHVLEHGFSGIHHDADKRRLQTLKTGYRKRSRVPRPPRDTPSARDYAQLRVSLKTQWRQTAKRKSRHFFDEAQTSAKYRYGPKPEAWAETIFTVMIDGMLLMEKWTGSGFKADRGDYTLQERVLEKCVKTTTVYSWCCTLVDFTQLHHDGWPTEEGRPEKIKAACRALTNIFPQFYPEDTDASRSTLQDLRTTLVQSGIKHMQYVKALRDWEATCAPECVENRGALSFEAWLHRKKLPTLLRLRGNLVRRFSRQFGVPEQEVITKARLEDVVLAADCHSDVVPDSESSDSDWPSPICIISPDEPIPCEPSSPASSAGGEVQHSSDVLVTHDMAILPGVNSDSEAFHKRLDVIYVSPDGVATHGHGEG</sequence>
<name>A0ABD3HQR6_9MARC</name>
<dbReference type="AlphaFoldDB" id="A0ABD3HQR6"/>
<accession>A0ABD3HQR6</accession>
<gene>
    <name evidence="1" type="ORF">R1sor_005320</name>
</gene>
<organism evidence="1 2">
    <name type="scientific">Riccia sorocarpa</name>
    <dbReference type="NCBI Taxonomy" id="122646"/>
    <lineage>
        <taxon>Eukaryota</taxon>
        <taxon>Viridiplantae</taxon>
        <taxon>Streptophyta</taxon>
        <taxon>Embryophyta</taxon>
        <taxon>Marchantiophyta</taxon>
        <taxon>Marchantiopsida</taxon>
        <taxon>Marchantiidae</taxon>
        <taxon>Marchantiales</taxon>
        <taxon>Ricciaceae</taxon>
        <taxon>Riccia</taxon>
    </lineage>
</organism>
<keyword evidence="2" id="KW-1185">Reference proteome</keyword>
<reference evidence="1 2" key="1">
    <citation type="submission" date="2024-09" db="EMBL/GenBank/DDBJ databases">
        <title>Chromosome-scale assembly of Riccia sorocarpa.</title>
        <authorList>
            <person name="Paukszto L."/>
        </authorList>
    </citation>
    <scope>NUCLEOTIDE SEQUENCE [LARGE SCALE GENOMIC DNA]</scope>
    <source>
        <strain evidence="1">LP-2024</strain>
        <tissue evidence="1">Aerial parts of the thallus</tissue>
    </source>
</reference>
<dbReference type="Proteomes" id="UP001633002">
    <property type="component" value="Unassembled WGS sequence"/>
</dbReference>